<accession>A0A3N4IIC3</accession>
<dbReference type="AlphaFoldDB" id="A0A3N4IIC3"/>
<evidence type="ECO:0000256" key="1">
    <source>
        <dbReference type="SAM" id="MobiDB-lite"/>
    </source>
</evidence>
<sequence>MHARQDHLLRVVGPKRGRPKKRYRTIYDLNIAPQTHSPSASQPRSPTTSQPRTHASSASPLQTRPSAASQSRACSPTASQPEPSAQATVSPPIEPSTRVSVSPPPEPPARASISPPVEPPARASVSSPLRERLRGASSKGIIRNTKNNDMGHNDAAQTSLNTGKRDGNSKQSRSRNKKAKRSEITTCQMGQKRKVKRTACMDCRRRKA</sequence>
<dbReference type="Proteomes" id="UP000275078">
    <property type="component" value="Unassembled WGS sequence"/>
</dbReference>
<proteinExistence type="predicted"/>
<gene>
    <name evidence="2" type="ORF">BJ508DRAFT_374404</name>
</gene>
<feature type="compositionally biased region" description="Polar residues" evidence="1">
    <location>
        <begin position="32"/>
        <end position="89"/>
    </location>
</feature>
<keyword evidence="3" id="KW-1185">Reference proteome</keyword>
<dbReference type="EMBL" id="ML119659">
    <property type="protein sequence ID" value="RPA84458.1"/>
    <property type="molecule type" value="Genomic_DNA"/>
</dbReference>
<feature type="region of interest" description="Disordered" evidence="1">
    <location>
        <begin position="1"/>
        <end position="208"/>
    </location>
</feature>
<reference evidence="2 3" key="1">
    <citation type="journal article" date="2018" name="Nat. Ecol. Evol.">
        <title>Pezizomycetes genomes reveal the molecular basis of ectomycorrhizal truffle lifestyle.</title>
        <authorList>
            <person name="Murat C."/>
            <person name="Payen T."/>
            <person name="Noel B."/>
            <person name="Kuo A."/>
            <person name="Morin E."/>
            <person name="Chen J."/>
            <person name="Kohler A."/>
            <person name="Krizsan K."/>
            <person name="Balestrini R."/>
            <person name="Da Silva C."/>
            <person name="Montanini B."/>
            <person name="Hainaut M."/>
            <person name="Levati E."/>
            <person name="Barry K.W."/>
            <person name="Belfiori B."/>
            <person name="Cichocki N."/>
            <person name="Clum A."/>
            <person name="Dockter R.B."/>
            <person name="Fauchery L."/>
            <person name="Guy J."/>
            <person name="Iotti M."/>
            <person name="Le Tacon F."/>
            <person name="Lindquist E.A."/>
            <person name="Lipzen A."/>
            <person name="Malagnac F."/>
            <person name="Mello A."/>
            <person name="Molinier V."/>
            <person name="Miyauchi S."/>
            <person name="Poulain J."/>
            <person name="Riccioni C."/>
            <person name="Rubini A."/>
            <person name="Sitrit Y."/>
            <person name="Splivallo R."/>
            <person name="Traeger S."/>
            <person name="Wang M."/>
            <person name="Zifcakova L."/>
            <person name="Wipf D."/>
            <person name="Zambonelli A."/>
            <person name="Paolocci F."/>
            <person name="Nowrousian M."/>
            <person name="Ottonello S."/>
            <person name="Baldrian P."/>
            <person name="Spatafora J.W."/>
            <person name="Henrissat B."/>
            <person name="Nagy L.G."/>
            <person name="Aury J.M."/>
            <person name="Wincker P."/>
            <person name="Grigoriev I.V."/>
            <person name="Bonfante P."/>
            <person name="Martin F.M."/>
        </authorList>
    </citation>
    <scope>NUCLEOTIDE SEQUENCE [LARGE SCALE GENOMIC DNA]</scope>
    <source>
        <strain evidence="2 3">RN42</strain>
    </source>
</reference>
<organism evidence="2 3">
    <name type="scientific">Ascobolus immersus RN42</name>
    <dbReference type="NCBI Taxonomy" id="1160509"/>
    <lineage>
        <taxon>Eukaryota</taxon>
        <taxon>Fungi</taxon>
        <taxon>Dikarya</taxon>
        <taxon>Ascomycota</taxon>
        <taxon>Pezizomycotina</taxon>
        <taxon>Pezizomycetes</taxon>
        <taxon>Pezizales</taxon>
        <taxon>Ascobolaceae</taxon>
        <taxon>Ascobolus</taxon>
    </lineage>
</organism>
<protein>
    <submittedName>
        <fullName evidence="2">Uncharacterized protein</fullName>
    </submittedName>
</protein>
<name>A0A3N4IIC3_ASCIM</name>
<evidence type="ECO:0000313" key="2">
    <source>
        <dbReference type="EMBL" id="RPA84458.1"/>
    </source>
</evidence>
<feature type="compositionally biased region" description="Polar residues" evidence="1">
    <location>
        <begin position="144"/>
        <end position="162"/>
    </location>
</feature>
<feature type="compositionally biased region" description="Basic residues" evidence="1">
    <location>
        <begin position="13"/>
        <end position="24"/>
    </location>
</feature>
<evidence type="ECO:0000313" key="3">
    <source>
        <dbReference type="Proteomes" id="UP000275078"/>
    </source>
</evidence>